<feature type="domain" description="C2H2-type" evidence="8">
    <location>
        <begin position="240"/>
        <end position="267"/>
    </location>
</feature>
<dbReference type="GO" id="GO:0000978">
    <property type="term" value="F:RNA polymerase II cis-regulatory region sequence-specific DNA binding"/>
    <property type="evidence" value="ECO:0007669"/>
    <property type="project" value="TreeGrafter"/>
</dbReference>
<dbReference type="FunFam" id="3.30.160.60:FF:001628">
    <property type="entry name" value="Uncharacterized protein"/>
    <property type="match status" value="1"/>
</dbReference>
<dbReference type="InterPro" id="IPR036236">
    <property type="entry name" value="Znf_C2H2_sf"/>
</dbReference>
<dbReference type="PROSITE" id="PS00028">
    <property type="entry name" value="ZINC_FINGER_C2H2_1"/>
    <property type="match status" value="1"/>
</dbReference>
<evidence type="ECO:0000256" key="1">
    <source>
        <dbReference type="ARBA" id="ARBA00022723"/>
    </source>
</evidence>
<reference evidence="9 10" key="1">
    <citation type="journal article" date="2019" name="PLoS Biol.">
        <title>Sex chromosomes control vertical transmission of feminizing Wolbachia symbionts in an isopod.</title>
        <authorList>
            <person name="Becking T."/>
            <person name="Chebbi M.A."/>
            <person name="Giraud I."/>
            <person name="Moumen B."/>
            <person name="Laverre T."/>
            <person name="Caubet Y."/>
            <person name="Peccoud J."/>
            <person name="Gilbert C."/>
            <person name="Cordaux R."/>
        </authorList>
    </citation>
    <scope>NUCLEOTIDE SEQUENCE [LARGE SCALE GENOMIC DNA]</scope>
    <source>
        <strain evidence="9">ANa2</strain>
        <tissue evidence="9">Whole body excluding digestive tract and cuticle</tissue>
    </source>
</reference>
<evidence type="ECO:0000256" key="4">
    <source>
        <dbReference type="ARBA" id="ARBA00022833"/>
    </source>
</evidence>
<accession>A0A5N5TAH1</accession>
<evidence type="ECO:0000256" key="6">
    <source>
        <dbReference type="ARBA" id="ARBA00037948"/>
    </source>
</evidence>
<organism evidence="9 10">
    <name type="scientific">Armadillidium nasatum</name>
    <dbReference type="NCBI Taxonomy" id="96803"/>
    <lineage>
        <taxon>Eukaryota</taxon>
        <taxon>Metazoa</taxon>
        <taxon>Ecdysozoa</taxon>
        <taxon>Arthropoda</taxon>
        <taxon>Crustacea</taxon>
        <taxon>Multicrustacea</taxon>
        <taxon>Malacostraca</taxon>
        <taxon>Eumalacostraca</taxon>
        <taxon>Peracarida</taxon>
        <taxon>Isopoda</taxon>
        <taxon>Oniscidea</taxon>
        <taxon>Crinocheta</taxon>
        <taxon>Armadillidiidae</taxon>
        <taxon>Armadillidium</taxon>
    </lineage>
</organism>
<dbReference type="SUPFAM" id="SSF57667">
    <property type="entry name" value="beta-beta-alpha zinc fingers"/>
    <property type="match status" value="3"/>
</dbReference>
<gene>
    <name evidence="9" type="ORF">Anas_04088</name>
</gene>
<feature type="domain" description="C2H2-type" evidence="8">
    <location>
        <begin position="156"/>
        <end position="183"/>
    </location>
</feature>
<proteinExistence type="inferred from homology"/>
<feature type="domain" description="C2H2-type" evidence="8">
    <location>
        <begin position="184"/>
        <end position="211"/>
    </location>
</feature>
<evidence type="ECO:0000256" key="3">
    <source>
        <dbReference type="ARBA" id="ARBA00022771"/>
    </source>
</evidence>
<keyword evidence="2" id="KW-0677">Repeat</keyword>
<dbReference type="Pfam" id="PF00096">
    <property type="entry name" value="zf-C2H2"/>
    <property type="match status" value="4"/>
</dbReference>
<evidence type="ECO:0000259" key="8">
    <source>
        <dbReference type="PROSITE" id="PS50157"/>
    </source>
</evidence>
<comment type="caution">
    <text evidence="9">The sequence shown here is derived from an EMBL/GenBank/DDBJ whole genome shotgun (WGS) entry which is preliminary data.</text>
</comment>
<dbReference type="AlphaFoldDB" id="A0A5N5TAH1"/>
<keyword evidence="4" id="KW-0862">Zinc</keyword>
<evidence type="ECO:0000256" key="2">
    <source>
        <dbReference type="ARBA" id="ARBA00022737"/>
    </source>
</evidence>
<dbReference type="PANTHER" id="PTHR24388">
    <property type="entry name" value="ZINC FINGER PROTEIN"/>
    <property type="match status" value="1"/>
</dbReference>
<dbReference type="PROSITE" id="PS50157">
    <property type="entry name" value="ZINC_FINGER_C2H2_2"/>
    <property type="match status" value="5"/>
</dbReference>
<feature type="domain" description="C2H2-type" evidence="8">
    <location>
        <begin position="212"/>
        <end position="239"/>
    </location>
</feature>
<dbReference type="OrthoDB" id="6077919at2759"/>
<name>A0A5N5TAH1_9CRUS</name>
<protein>
    <submittedName>
        <fullName evidence="9">Zinc finger and SCAN domain-containing protein 16</fullName>
    </submittedName>
</protein>
<comment type="similarity">
    <text evidence="6">Belongs to the snail C2H2-type zinc-finger protein family.</text>
</comment>
<keyword evidence="3 7" id="KW-0863">Zinc-finger</keyword>
<dbReference type="GO" id="GO:0005634">
    <property type="term" value="C:nucleus"/>
    <property type="evidence" value="ECO:0007669"/>
    <property type="project" value="UniProtKB-SubCell"/>
</dbReference>
<dbReference type="GO" id="GO:0008270">
    <property type="term" value="F:zinc ion binding"/>
    <property type="evidence" value="ECO:0007669"/>
    <property type="project" value="UniProtKB-KW"/>
</dbReference>
<evidence type="ECO:0000313" key="10">
    <source>
        <dbReference type="Proteomes" id="UP000326759"/>
    </source>
</evidence>
<evidence type="ECO:0000256" key="5">
    <source>
        <dbReference type="ARBA" id="ARBA00023242"/>
    </source>
</evidence>
<dbReference type="InterPro" id="IPR050527">
    <property type="entry name" value="Snail/Krueppel_Znf"/>
</dbReference>
<dbReference type="FunFam" id="3.30.160.60:FF:000604">
    <property type="entry name" value="Histone H4 transcription factor-like Protein"/>
    <property type="match status" value="1"/>
</dbReference>
<keyword evidence="5" id="KW-0539">Nucleus</keyword>
<keyword evidence="1" id="KW-0479">Metal-binding</keyword>
<dbReference type="GO" id="GO:0000981">
    <property type="term" value="F:DNA-binding transcription factor activity, RNA polymerase II-specific"/>
    <property type="evidence" value="ECO:0007669"/>
    <property type="project" value="TreeGrafter"/>
</dbReference>
<dbReference type="Gene3D" id="3.30.160.60">
    <property type="entry name" value="Classic Zinc Finger"/>
    <property type="match status" value="5"/>
</dbReference>
<dbReference type="SMART" id="SM00355">
    <property type="entry name" value="ZnF_C2H2"/>
    <property type="match status" value="5"/>
</dbReference>
<evidence type="ECO:0000313" key="9">
    <source>
        <dbReference type="EMBL" id="KAB7503616.1"/>
    </source>
</evidence>
<dbReference type="PANTHER" id="PTHR24388:SF53">
    <property type="entry name" value="CHORION TRANSCRIPTION FACTOR CF2-RELATED"/>
    <property type="match status" value="1"/>
</dbReference>
<sequence>MNEELKYSIARIAEIKAQVLKETKAQDLRKAERIHAAGGPSYERIEVEVEPTQYGSSANEEETESDFEVFLCYNFQSKSMIGSKFDLRQGNFPSTMGSDQPYSERGKVLFGPGAPSGLDLQNLQMRSEHLFPAGYFSSIKEEEKKYLPKRYLLKLFKCEICNFSCTSNAALKVHLRKHTREKPFPCTECNYSAATKGTLMIHMRRHTGEKPYKCDKCEYSAAQKSHLVAHQMKHTGIKPYQCHICNFRSTTKTLLDTHIRRHTGEKPYKCQQCDYSAVAGSALKAHVRVHAYEKHVLCLNQTTPPIVPEQNLR</sequence>
<dbReference type="FunFam" id="3.30.160.60:FF:001177">
    <property type="entry name" value="Zinc finger protein 33A"/>
    <property type="match status" value="1"/>
</dbReference>
<keyword evidence="10" id="KW-1185">Reference proteome</keyword>
<dbReference type="InterPro" id="IPR013087">
    <property type="entry name" value="Znf_C2H2_type"/>
</dbReference>
<dbReference type="Proteomes" id="UP000326759">
    <property type="component" value="Unassembled WGS sequence"/>
</dbReference>
<evidence type="ECO:0000256" key="7">
    <source>
        <dbReference type="PROSITE-ProRule" id="PRU00042"/>
    </source>
</evidence>
<feature type="domain" description="C2H2-type" evidence="8">
    <location>
        <begin position="268"/>
        <end position="295"/>
    </location>
</feature>
<dbReference type="EMBL" id="SEYY01004801">
    <property type="protein sequence ID" value="KAB7503616.1"/>
    <property type="molecule type" value="Genomic_DNA"/>
</dbReference>